<feature type="compositionally biased region" description="Low complexity" evidence="12">
    <location>
        <begin position="369"/>
        <end position="380"/>
    </location>
</feature>
<dbReference type="InterPro" id="IPR000999">
    <property type="entry name" value="RNase_III_dom"/>
</dbReference>
<dbReference type="Pfam" id="PF00636">
    <property type="entry name" value="Ribonuclease_3"/>
    <property type="match status" value="2"/>
</dbReference>
<dbReference type="PROSITE" id="PS51194">
    <property type="entry name" value="HELICASE_CTER"/>
    <property type="match status" value="1"/>
</dbReference>
<dbReference type="EMBL" id="QEAO01000025">
    <property type="protein sequence ID" value="TPX32894.1"/>
    <property type="molecule type" value="Genomic_DNA"/>
</dbReference>
<evidence type="ECO:0000313" key="16">
    <source>
        <dbReference type="EMBL" id="TPX32894.1"/>
    </source>
</evidence>
<dbReference type="GO" id="GO:0046872">
    <property type="term" value="F:metal ion binding"/>
    <property type="evidence" value="ECO:0007669"/>
    <property type="project" value="UniProtKB-KW"/>
</dbReference>
<feature type="region of interest" description="Disordered" evidence="12">
    <location>
        <begin position="972"/>
        <end position="994"/>
    </location>
</feature>
<dbReference type="FunFam" id="1.10.1520.10:FF:000004">
    <property type="entry name" value="Endoribonuclease dicer-like 1"/>
    <property type="match status" value="1"/>
</dbReference>
<keyword evidence="17" id="KW-1185">Reference proteome</keyword>
<dbReference type="RefSeq" id="XP_031024023.1">
    <property type="nucleotide sequence ID" value="XM_031169976.1"/>
</dbReference>
<evidence type="ECO:0000259" key="15">
    <source>
        <dbReference type="PROSITE" id="PS51327"/>
    </source>
</evidence>
<dbReference type="Proteomes" id="UP000319731">
    <property type="component" value="Unassembled WGS sequence"/>
</dbReference>
<comment type="cofactor">
    <cofactor evidence="2">
        <name>Mg(2+)</name>
        <dbReference type="ChEBI" id="CHEBI:18420"/>
    </cofactor>
</comment>
<dbReference type="SUPFAM" id="SSF52540">
    <property type="entry name" value="P-loop containing nucleoside triphosphate hydrolases"/>
    <property type="match status" value="1"/>
</dbReference>
<evidence type="ECO:0000256" key="12">
    <source>
        <dbReference type="SAM" id="MobiDB-lite"/>
    </source>
</evidence>
<evidence type="ECO:0000256" key="8">
    <source>
        <dbReference type="ARBA" id="ARBA00022840"/>
    </source>
</evidence>
<dbReference type="InterPro" id="IPR027417">
    <property type="entry name" value="P-loop_NTPase"/>
</dbReference>
<evidence type="ECO:0000256" key="7">
    <source>
        <dbReference type="ARBA" id="ARBA00022806"/>
    </source>
</evidence>
<comment type="cofactor">
    <cofactor evidence="1">
        <name>Mn(2+)</name>
        <dbReference type="ChEBI" id="CHEBI:29035"/>
    </cofactor>
</comment>
<keyword evidence="9" id="KW-0460">Magnesium</keyword>
<dbReference type="PROSITE" id="PS00517">
    <property type="entry name" value="RNASE_3_1"/>
    <property type="match status" value="1"/>
</dbReference>
<dbReference type="CDD" id="cd22541">
    <property type="entry name" value="SP5_N"/>
    <property type="match status" value="1"/>
</dbReference>
<feature type="region of interest" description="Disordered" evidence="12">
    <location>
        <begin position="783"/>
        <end position="806"/>
    </location>
</feature>
<evidence type="ECO:0000259" key="13">
    <source>
        <dbReference type="PROSITE" id="PS50142"/>
    </source>
</evidence>
<feature type="region of interest" description="Disordered" evidence="12">
    <location>
        <begin position="1981"/>
        <end position="2069"/>
    </location>
</feature>
<feature type="compositionally biased region" description="Polar residues" evidence="12">
    <location>
        <begin position="2018"/>
        <end position="2033"/>
    </location>
</feature>
<keyword evidence="10 11" id="KW-0694">RNA-binding</keyword>
<reference evidence="16 17" key="1">
    <citation type="journal article" date="2019" name="Sci. Rep.">
        <title>Comparative genomics of chytrid fungi reveal insights into the obligate biotrophic and pathogenic lifestyle of Synchytrium endobioticum.</title>
        <authorList>
            <person name="van de Vossenberg B.T.L.H."/>
            <person name="Warris S."/>
            <person name="Nguyen H.D.T."/>
            <person name="van Gent-Pelzer M.P.E."/>
            <person name="Joly D.L."/>
            <person name="van de Geest H.C."/>
            <person name="Bonants P.J.M."/>
            <person name="Smith D.S."/>
            <person name="Levesque C.A."/>
            <person name="van der Lee T.A.J."/>
        </authorList>
    </citation>
    <scope>NUCLEOTIDE SEQUENCE [LARGE SCALE GENOMIC DNA]</scope>
    <source>
        <strain evidence="16 17">JEL517</strain>
    </source>
</reference>
<evidence type="ECO:0000256" key="9">
    <source>
        <dbReference type="ARBA" id="ARBA00022842"/>
    </source>
</evidence>
<protein>
    <submittedName>
        <fullName evidence="16">Uncharacterized protein</fullName>
    </submittedName>
</protein>
<dbReference type="GO" id="GO:0004386">
    <property type="term" value="F:helicase activity"/>
    <property type="evidence" value="ECO:0007669"/>
    <property type="project" value="UniProtKB-KW"/>
</dbReference>
<feature type="domain" description="RNase III" evidence="13">
    <location>
        <begin position="1238"/>
        <end position="1390"/>
    </location>
</feature>
<dbReference type="PANTHER" id="PTHR14950">
    <property type="entry name" value="DICER-RELATED"/>
    <property type="match status" value="1"/>
</dbReference>
<dbReference type="InterPro" id="IPR038248">
    <property type="entry name" value="Dicer_dimer_sf"/>
</dbReference>
<feature type="compositionally biased region" description="Polar residues" evidence="12">
    <location>
        <begin position="972"/>
        <end position="985"/>
    </location>
</feature>
<feature type="domain" description="Dicer dsRNA-binding fold" evidence="15">
    <location>
        <begin position="625"/>
        <end position="764"/>
    </location>
</feature>
<dbReference type="CDD" id="cd00593">
    <property type="entry name" value="RIBOc"/>
    <property type="match status" value="2"/>
</dbReference>
<sequence>MEQNVIMSQAIETCRYLPYQIELYNRAKSKNIVTCLDTDSSETLISILLMQDEAQDIRPISVQELGKAAPAPPALHDLEEGEMEATSQVVFKLDVLPAQPKKIIYLATNNTLVNELAENIQAVTELQVGAYNMEDIHDTILSFHDMTKRHVWVMAPDVLLKLLKNGIVNLSIQVSLIIFYHPDMPLCTSIIQEFYLVIPSSQPRPRIFGMLETPPLTDALAELEKAWDSTFISVIDAVPNSVTPPQATEVIIEYDRPNASRDDASSSIVGTYFRQYETSFDQLAAQYTASTDNAKAAAVHRQLVSVKEFCQQLGPWAASKIAHGSYRSLVSSSSASTVHGANSSGRGRKRKSNQQDHQPSKKLKLDDNPLTSTPSSSSTLINNAVEDDVKEPESEPNAVVRIPTVPSYASVTDADYSPKVHALMSVLASRVDNANFRCMIFVEQRPVAKVLSELLNSASAVRFPMLRTGYLIGHSGNSATSSSKKACNESGSQNKILEKFRKGEINTVVVTRLPDDGTAMPKCRLVVMFDFNKSQLGYVDSHRKAADGSQLIVLLYKNDLQSRNLLKNLQTIDISTIRDVSVVANAISTTVTRRNDDDQIAATLVSENENVLFTKGGVLAWADNVTNTLTEYCEYLKTQFKEDIGDFEPVLNIAVHASSTDDEWQKYQEARASQETTRQHLVTTSLHKRGTLVSPTTDPIRFGFAYKVHLPRGVPTGLESTVGPIRINKKLAMQAATLETCCRLYEVGALNEQLHPTSNVGRYNALVSIRRFLSSTTTESSTVSKQSLEVSKEPINPPLPSTSKSNDDVLHEYERAFSRVFAFDEFWEGIESSTPPTTETSFYVTLIKFGPELDAFVYDRGVPLKVADTADGTDLLRSVGILTRRPLPAHAIPPFVIFLNGADPCRVDVANWTSGQESKTVAFSAAEMHQIRSFQQYYWSFHHKMATQDASIPVDPRHFMVIPFLGSPKSNTSTKWIPSSQSQTRKLWPEPESMAPTRPCDWSIDWVLVKNVADGKEVSGWEWLVLAGRALSDGDIEPPAKIARDPQMNGIGLGPGVQNADHNGVESPFDFLFDKVYQSRINIVDTTVDPTTTFSRNVIEQINELLAHVVIVTPHNRQPYSAVSMISSVHPKSAFVNNRATSASMVDPPITYESYVASIGYNVTHPSSAMIEAKPIPILRNMAHPSVKFKRRKERAKDHGSTLVVPDVAKVGPIPMELVRIGSIIPSIIYKLDLYCLMYEFRERMGIPETVSLGSLYTAFSAPCAHEATDYDRHELLGDAFLKFATSMDLYINNPASAEGDLTKKRMSLASNIHLFEKAIEYGLSGLLIVDRFSPRSWSAPGFKAKVMAVDDSEADFVQSTRGWRSRSISQKMLADFVEALIGVCCVDAGYEGGLRFLHRLGIISESALKPLELKMPSPKKPVSKSAGLASTNSMNVDSDVVASFPYDEIEASINYQFQDRSVLLEAFTHYSYRERKTPCYERLEFLGDALLDWIVTRYFFNSYTHLDAGRLSDLRAATVNNDSFSLLAVELDFHKYVIHSSAGAKRDIDTYLDYLSKLEASGGFVGSGSTITVASIVAGAHGSGFTAPKILGDLFESVAGAILVDSGWDLEGTWNVVKPLMSRFIDEHATPNEVNKPAVRQIHEYFQGIGFGVNDIAYKYRMDEKTGQHVCDIVLCGDRIVLGSGNTKVSAKKAAATHCLAYIETHHEELAQRLAGQALLVDDNGVDIRRPSKSVQKLDDTTGNANASTSNANEQHKQVNVTTSAVAPPRTATIPVYQLPASVAKDQRVAALAMTSTQSNLTSQPVSHVNAVLPIVNPNIVQPQTTTETPAPVTPSSADITPHNLSSYNATQLQELGRLFVQLVQAGAVTISPLALINMGSSLSGLLNIGPSAAATTLLAPQPIMPVQQQQAQQMPINVYTPTAPIMYSHPMMPPGTLPPPVNHTYISNTAARLPFPTRPWMTPPPMEMFPLPPPGWMPQSMQPPHISPLAPPTYNINGSSSHGRTPPPSMTILEQPPSNGMNVSTPYQSNRPFYAPRRYKTNSFRGNSNNKRKYDDPDDDGRWPSAD</sequence>
<dbReference type="STRING" id="1806994.A0A507C455"/>
<evidence type="ECO:0000256" key="5">
    <source>
        <dbReference type="ARBA" id="ARBA00022741"/>
    </source>
</evidence>
<feature type="domain" description="Helicase C-terminal" evidence="14">
    <location>
        <begin position="419"/>
        <end position="588"/>
    </location>
</feature>
<dbReference type="Pfam" id="PF03368">
    <property type="entry name" value="Dicer_dimer"/>
    <property type="match status" value="1"/>
</dbReference>
<keyword evidence="7" id="KW-0347">Helicase</keyword>
<keyword evidence="5" id="KW-0547">Nucleotide-binding</keyword>
<dbReference type="SUPFAM" id="SSF54768">
    <property type="entry name" value="dsRNA-binding domain-like"/>
    <property type="match status" value="1"/>
</dbReference>
<evidence type="ECO:0000256" key="6">
    <source>
        <dbReference type="ARBA" id="ARBA00022801"/>
    </source>
</evidence>
<accession>A0A507C455</accession>
<dbReference type="GO" id="GO:0031047">
    <property type="term" value="P:regulatory ncRNA-mediated gene silencing"/>
    <property type="evidence" value="ECO:0007669"/>
    <property type="project" value="UniProtKB-ARBA"/>
</dbReference>
<dbReference type="GO" id="GO:0006396">
    <property type="term" value="P:RNA processing"/>
    <property type="evidence" value="ECO:0007669"/>
    <property type="project" value="InterPro"/>
</dbReference>
<dbReference type="OrthoDB" id="416741at2759"/>
<dbReference type="GO" id="GO:0004525">
    <property type="term" value="F:ribonuclease III activity"/>
    <property type="evidence" value="ECO:0007669"/>
    <property type="project" value="InterPro"/>
</dbReference>
<dbReference type="Gene3D" id="3.30.160.380">
    <property type="entry name" value="Dicer dimerisation domain"/>
    <property type="match status" value="1"/>
</dbReference>
<dbReference type="Gene3D" id="3.40.50.300">
    <property type="entry name" value="P-loop containing nucleotide triphosphate hydrolases"/>
    <property type="match status" value="3"/>
</dbReference>
<organism evidence="16 17">
    <name type="scientific">Synchytrium microbalum</name>
    <dbReference type="NCBI Taxonomy" id="1806994"/>
    <lineage>
        <taxon>Eukaryota</taxon>
        <taxon>Fungi</taxon>
        <taxon>Fungi incertae sedis</taxon>
        <taxon>Chytridiomycota</taxon>
        <taxon>Chytridiomycota incertae sedis</taxon>
        <taxon>Chytridiomycetes</taxon>
        <taxon>Synchytriales</taxon>
        <taxon>Synchytriaceae</taxon>
        <taxon>Synchytrium</taxon>
    </lineage>
</organism>
<evidence type="ECO:0000259" key="14">
    <source>
        <dbReference type="PROSITE" id="PS51194"/>
    </source>
</evidence>
<keyword evidence="8" id="KW-0067">ATP-binding</keyword>
<feature type="compositionally biased region" description="Low complexity" evidence="12">
    <location>
        <begin position="332"/>
        <end position="344"/>
    </location>
</feature>
<dbReference type="SUPFAM" id="SSF69065">
    <property type="entry name" value="RNase III domain-like"/>
    <property type="match status" value="2"/>
</dbReference>
<proteinExistence type="predicted"/>
<dbReference type="PROSITE" id="PS50142">
    <property type="entry name" value="RNASE_3_2"/>
    <property type="match status" value="2"/>
</dbReference>
<evidence type="ECO:0000256" key="10">
    <source>
        <dbReference type="ARBA" id="ARBA00022884"/>
    </source>
</evidence>
<dbReference type="GO" id="GO:0005524">
    <property type="term" value="F:ATP binding"/>
    <property type="evidence" value="ECO:0007669"/>
    <property type="project" value="UniProtKB-KW"/>
</dbReference>
<dbReference type="InterPro" id="IPR005034">
    <property type="entry name" value="Dicer_dimerisation"/>
</dbReference>
<dbReference type="InterPro" id="IPR001650">
    <property type="entry name" value="Helicase_C-like"/>
</dbReference>
<dbReference type="GO" id="GO:0003723">
    <property type="term" value="F:RNA binding"/>
    <property type="evidence" value="ECO:0007669"/>
    <property type="project" value="UniProtKB-UniRule"/>
</dbReference>
<dbReference type="GeneID" id="42005273"/>
<name>A0A507C455_9FUNG</name>
<dbReference type="PROSITE" id="PS51327">
    <property type="entry name" value="DICER_DSRBF"/>
    <property type="match status" value="1"/>
</dbReference>
<dbReference type="Gene3D" id="1.10.1520.10">
    <property type="entry name" value="Ribonuclease III domain"/>
    <property type="match status" value="2"/>
</dbReference>
<feature type="compositionally biased region" description="Polar residues" evidence="12">
    <location>
        <begin position="1996"/>
        <end position="2005"/>
    </location>
</feature>
<dbReference type="PANTHER" id="PTHR14950:SF37">
    <property type="entry name" value="ENDORIBONUCLEASE DICER"/>
    <property type="match status" value="1"/>
</dbReference>
<evidence type="ECO:0000256" key="3">
    <source>
        <dbReference type="ARBA" id="ARBA00022723"/>
    </source>
</evidence>
<dbReference type="InterPro" id="IPR036389">
    <property type="entry name" value="RNase_III_sf"/>
</dbReference>
<feature type="region of interest" description="Disordered" evidence="12">
    <location>
        <begin position="332"/>
        <end position="381"/>
    </location>
</feature>
<evidence type="ECO:0000256" key="4">
    <source>
        <dbReference type="ARBA" id="ARBA00022737"/>
    </source>
</evidence>
<gene>
    <name evidence="16" type="ORF">SmJEL517_g04048</name>
</gene>
<keyword evidence="3" id="KW-0479">Metal-binding</keyword>
<keyword evidence="6" id="KW-0378">Hydrolase</keyword>
<evidence type="ECO:0000313" key="17">
    <source>
        <dbReference type="Proteomes" id="UP000319731"/>
    </source>
</evidence>
<evidence type="ECO:0000256" key="11">
    <source>
        <dbReference type="PROSITE-ProRule" id="PRU00657"/>
    </source>
</evidence>
<evidence type="ECO:0000256" key="2">
    <source>
        <dbReference type="ARBA" id="ARBA00001946"/>
    </source>
</evidence>
<evidence type="ECO:0000256" key="1">
    <source>
        <dbReference type="ARBA" id="ARBA00001936"/>
    </source>
</evidence>
<dbReference type="SMART" id="SM00535">
    <property type="entry name" value="RIBOc"/>
    <property type="match status" value="2"/>
</dbReference>
<keyword evidence="4" id="KW-0677">Repeat</keyword>
<feature type="domain" description="RNase III" evidence="13">
    <location>
        <begin position="1447"/>
        <end position="1608"/>
    </location>
</feature>
<comment type="caution">
    <text evidence="16">The sequence shown here is derived from an EMBL/GenBank/DDBJ whole genome shotgun (WGS) entry which is preliminary data.</text>
</comment>